<dbReference type="STRING" id="1631356.VV01_18820"/>
<protein>
    <recommendedName>
        <fullName evidence="11">Branched-chain amino acid ABC transporter permease</fullName>
    </recommendedName>
</protein>
<keyword evidence="10" id="KW-1185">Reference proteome</keyword>
<evidence type="ECO:0000256" key="4">
    <source>
        <dbReference type="ARBA" id="ARBA00022475"/>
    </source>
</evidence>
<name>A0A0L6CMG1_9MICO</name>
<dbReference type="RefSeq" id="WP_071606442.1">
    <property type="nucleotide sequence ID" value="NZ_LAIR01000002.1"/>
</dbReference>
<evidence type="ECO:0000256" key="5">
    <source>
        <dbReference type="ARBA" id="ARBA00022692"/>
    </source>
</evidence>
<feature type="transmembrane region" description="Helical" evidence="8">
    <location>
        <begin position="73"/>
        <end position="92"/>
    </location>
</feature>
<dbReference type="GO" id="GO:1903785">
    <property type="term" value="P:L-valine transmembrane transport"/>
    <property type="evidence" value="ECO:0007669"/>
    <property type="project" value="TreeGrafter"/>
</dbReference>
<evidence type="ECO:0000313" key="10">
    <source>
        <dbReference type="Proteomes" id="UP000037397"/>
    </source>
</evidence>
<evidence type="ECO:0000256" key="7">
    <source>
        <dbReference type="ARBA" id="ARBA00023136"/>
    </source>
</evidence>
<dbReference type="InterPro" id="IPR011606">
    <property type="entry name" value="Brnchd-chn_aa_trnsp_permease"/>
</dbReference>
<dbReference type="Pfam" id="PF03591">
    <property type="entry name" value="AzlC"/>
    <property type="match status" value="1"/>
</dbReference>
<dbReference type="Proteomes" id="UP000037397">
    <property type="component" value="Unassembled WGS sequence"/>
</dbReference>
<keyword evidence="7 8" id="KW-0472">Membrane</keyword>
<reference evidence="10" key="1">
    <citation type="submission" date="2015-03" db="EMBL/GenBank/DDBJ databases">
        <title>Luteipulveratus halotolerans sp. nov., a novel actinobacterium (Dermacoccaceae) from Sarawak, Malaysia.</title>
        <authorList>
            <person name="Juboi H."/>
            <person name="Basik A."/>
            <person name="Shamsul S.S."/>
            <person name="Arnold P."/>
            <person name="Schmitt E.K."/>
            <person name="Sanglier J.-J."/>
            <person name="Yeo T."/>
        </authorList>
    </citation>
    <scope>NUCLEOTIDE SEQUENCE [LARGE SCALE GENOMIC DNA]</scope>
    <source>
        <strain evidence="10">C296001</strain>
    </source>
</reference>
<sequence length="241" mass="25834">MSAAETRAGFRHDSADALRTTMPVAMGYVPLGAAFGALVVQSDLPWAVAPVTALLVFAGSLEFFLVSLILTDAALSAVAVATVAINFRHVFYPLSYPTHLLRSWPQRLYGAFALTDETYAVLSTGARPVTARQVLLIQVFSHGYWVAGALLGVMVGQALPSTFRGLDFAITGLFIVLALEFFLGRRLPRVLVYAAVAILAGLIMSDAFLLVALTVYVGLCVADVCTTTDDSELIESRERTT</sequence>
<evidence type="ECO:0000256" key="1">
    <source>
        <dbReference type="ARBA" id="ARBA00004651"/>
    </source>
</evidence>
<dbReference type="GO" id="GO:0005886">
    <property type="term" value="C:plasma membrane"/>
    <property type="evidence" value="ECO:0007669"/>
    <property type="project" value="UniProtKB-SubCell"/>
</dbReference>
<keyword evidence="5 8" id="KW-0812">Transmembrane</keyword>
<comment type="subcellular location">
    <subcellularLocation>
        <location evidence="1">Cell membrane</location>
        <topology evidence="1">Multi-pass membrane protein</topology>
    </subcellularLocation>
</comment>
<dbReference type="AlphaFoldDB" id="A0A0L6CMG1"/>
<dbReference type="EMBL" id="LAIR01000002">
    <property type="protein sequence ID" value="KNX38728.1"/>
    <property type="molecule type" value="Genomic_DNA"/>
</dbReference>
<keyword evidence="3" id="KW-0813">Transport</keyword>
<evidence type="ECO:0000256" key="8">
    <source>
        <dbReference type="SAM" id="Phobius"/>
    </source>
</evidence>
<organism evidence="9 10">
    <name type="scientific">Luteipulveratus halotolerans</name>
    <dbReference type="NCBI Taxonomy" id="1631356"/>
    <lineage>
        <taxon>Bacteria</taxon>
        <taxon>Bacillati</taxon>
        <taxon>Actinomycetota</taxon>
        <taxon>Actinomycetes</taxon>
        <taxon>Micrococcales</taxon>
        <taxon>Dermacoccaceae</taxon>
        <taxon>Luteipulveratus</taxon>
    </lineage>
</organism>
<evidence type="ECO:0008006" key="11">
    <source>
        <dbReference type="Google" id="ProtNLM"/>
    </source>
</evidence>
<feature type="transmembrane region" description="Helical" evidence="8">
    <location>
        <begin position="21"/>
        <end position="40"/>
    </location>
</feature>
<feature type="transmembrane region" description="Helical" evidence="8">
    <location>
        <begin position="134"/>
        <end position="159"/>
    </location>
</feature>
<evidence type="ECO:0000256" key="6">
    <source>
        <dbReference type="ARBA" id="ARBA00022989"/>
    </source>
</evidence>
<accession>A0A0L6CMG1</accession>
<feature type="transmembrane region" description="Helical" evidence="8">
    <location>
        <begin position="190"/>
        <end position="219"/>
    </location>
</feature>
<gene>
    <name evidence="9" type="ORF">VV01_18820</name>
</gene>
<dbReference type="OrthoDB" id="3181706at2"/>
<comment type="similarity">
    <text evidence="2">Belongs to the AzlC family.</text>
</comment>
<evidence type="ECO:0000313" key="9">
    <source>
        <dbReference type="EMBL" id="KNX38728.1"/>
    </source>
</evidence>
<evidence type="ECO:0000256" key="3">
    <source>
        <dbReference type="ARBA" id="ARBA00022448"/>
    </source>
</evidence>
<evidence type="ECO:0000256" key="2">
    <source>
        <dbReference type="ARBA" id="ARBA00010735"/>
    </source>
</evidence>
<comment type="caution">
    <text evidence="9">The sequence shown here is derived from an EMBL/GenBank/DDBJ whole genome shotgun (WGS) entry which is preliminary data.</text>
</comment>
<proteinExistence type="inferred from homology"/>
<keyword evidence="6 8" id="KW-1133">Transmembrane helix</keyword>
<dbReference type="PANTHER" id="PTHR34979:SF1">
    <property type="entry name" value="INNER MEMBRANE PROTEIN YGAZ"/>
    <property type="match status" value="1"/>
</dbReference>
<feature type="transmembrane region" description="Helical" evidence="8">
    <location>
        <begin position="165"/>
        <end position="183"/>
    </location>
</feature>
<keyword evidence="4" id="KW-1003">Cell membrane</keyword>
<dbReference type="PANTHER" id="PTHR34979">
    <property type="entry name" value="INNER MEMBRANE PROTEIN YGAZ"/>
    <property type="match status" value="1"/>
</dbReference>